<keyword evidence="2" id="KW-0677">Repeat</keyword>
<feature type="domain" description="Novel STAND NTPase 1" evidence="5">
    <location>
        <begin position="40"/>
        <end position="456"/>
    </location>
</feature>
<dbReference type="InterPro" id="IPR036322">
    <property type="entry name" value="WD40_repeat_dom_sf"/>
</dbReference>
<keyword evidence="4" id="KW-0472">Membrane</keyword>
<dbReference type="SUPFAM" id="SSF50978">
    <property type="entry name" value="WD40 repeat-like"/>
    <property type="match status" value="1"/>
</dbReference>
<dbReference type="Gene3D" id="2.130.10.10">
    <property type="entry name" value="YVTN repeat-like/Quinoprotein amine dehydrogenase"/>
    <property type="match status" value="4"/>
</dbReference>
<gene>
    <name evidence="6" type="ORF">ENR64_25010</name>
</gene>
<dbReference type="Pfam" id="PF20703">
    <property type="entry name" value="nSTAND1"/>
    <property type="match status" value="1"/>
</dbReference>
<protein>
    <recommendedName>
        <fullName evidence="5">Novel STAND NTPase 1 domain-containing protein</fullName>
    </recommendedName>
</protein>
<evidence type="ECO:0000259" key="5">
    <source>
        <dbReference type="Pfam" id="PF20703"/>
    </source>
</evidence>
<evidence type="ECO:0000256" key="4">
    <source>
        <dbReference type="SAM" id="Phobius"/>
    </source>
</evidence>
<dbReference type="Pfam" id="PF00400">
    <property type="entry name" value="WD40"/>
    <property type="match status" value="6"/>
</dbReference>
<dbReference type="SMART" id="SM00320">
    <property type="entry name" value="WD40"/>
    <property type="match status" value="13"/>
</dbReference>
<dbReference type="InterPro" id="IPR001680">
    <property type="entry name" value="WD40_rpt"/>
</dbReference>
<sequence>MDMRDNVDKTNNLNLCHTQQDKLETNGTTQPLMPVKKDVPYKGLNPYTEADTNIFFGRDRDIQDIVNNLLAWRITLLYGKSGVGKSSVLRAGVAHILDEEAQQNLIDYDGIPKLAVVVFPSLNKRFSWRDDPLTSVMKQIEATIAAHDWGIQSPPAGLSFVETLEYWTENLGGVEKNGELFLILDQFEEYFLYHPDEKGEGTFFTEFSRAVNCSTLRVNFLLSIREDSIASLDHFKDEIPNLFGHRLSIGHLNGQAGKIAITQPIAYYNQKYGTAIAIEPALVDEILNEVQVGKVIFDESGMGGLNGKPKSPADMQIETPYLQLVMDRLWQEEVSDRNSDLLRLQTFEELGKAEQIVKDHLNHEMQLLTDKERQSAASIFQYLVTSSGSKYAYSIRDLSDNTGLDKTELRQFLDQLAMGERRIVRPIGAAKPDQPETQRYEIFHDALAPAILNWRRSYLEQQKFEQEKTVLIEKQQKEIEKQRLEDTKRWGTALLIGGLFTIAIGGLLGVNVLKKRDEVRSKEREVNVARLDLQGNQALVQWNTAGQLNTLKQAMTIANEVKKQHLEQQVTSPTLALQQILDNIQETNQWQVFDRVTSGVGRSPDGQWLAVASFGGSVSLWNFQKQSWTKPREISKKPIYDIDLSRTGQQIAISLDDGQVQVWSSTEQKPWSFSGKKGDWGGSPVGLSPDGQIVALISEKGLPTLIDIKTGQQTPLTKEKLEGISQIKFSPDGKQVAIASRGRITLWSISDKRLNPFPLPKGRIFDLCFSPDGKWIATGSSDKTARIWDLGGKELFRYFGHQGVVWNVAFSPDGKNLVTGGADGRVVLISGLSKSPKVDAIKAKEQTEFPGFNSAVLLASISQDGKQFLAVTQSSAASLWNVSAIKPISFPAQTEQTQTMKAFSQLAVSPDNKLLATASIDGPTQLWDFQREESVQQFSGEERQMGKVPSVFFTPDGKQLTTISGKGTAQLWNLNGKPMGKPLFQGRDNEWAIGFDLKDSQPRIATTTKEGIVRVWDSKGQPKVLTGHQKAVSEAAFSPNGRYLATASLDKTVRLWDLQSNNEPKKLEGHKDRVSRIRFSPDGQQIATASWDGTAELWNLQDWKKKVIKNQSPIIGINFSRNGQQLVTASWNNMARIWDLNGNQLAEYRSQAGLWDAVFLSSDQIAAGGWGGTITLWPVKDLDQLLQDGCTWMKDYLRTHPAEKKDFPYCTQ</sequence>
<dbReference type="PANTHER" id="PTHR19846:SF0">
    <property type="entry name" value="PRE-MRNA PROCESSING FACTOR 4"/>
    <property type="match status" value="1"/>
</dbReference>
<dbReference type="InterPro" id="IPR049052">
    <property type="entry name" value="nSTAND1"/>
</dbReference>
<dbReference type="GO" id="GO:0000398">
    <property type="term" value="P:mRNA splicing, via spliceosome"/>
    <property type="evidence" value="ECO:0007669"/>
    <property type="project" value="TreeGrafter"/>
</dbReference>
<proteinExistence type="predicted"/>
<feature type="repeat" description="WD" evidence="3">
    <location>
        <begin position="757"/>
        <end position="790"/>
    </location>
</feature>
<dbReference type="InterPro" id="IPR019775">
    <property type="entry name" value="WD40_repeat_CS"/>
</dbReference>
<dbReference type="SUPFAM" id="SSF50998">
    <property type="entry name" value="Quinoprotein alcohol dehydrogenase-like"/>
    <property type="match status" value="1"/>
</dbReference>
<dbReference type="AlphaFoldDB" id="A0A7C3PIU3"/>
<feature type="repeat" description="WD" evidence="3">
    <location>
        <begin position="798"/>
        <end position="828"/>
    </location>
</feature>
<dbReference type="InterPro" id="IPR015943">
    <property type="entry name" value="WD40/YVTN_repeat-like_dom_sf"/>
</dbReference>
<evidence type="ECO:0000256" key="3">
    <source>
        <dbReference type="PROSITE-ProRule" id="PRU00221"/>
    </source>
</evidence>
<keyword evidence="4" id="KW-1133">Transmembrane helix</keyword>
<dbReference type="PROSITE" id="PS50294">
    <property type="entry name" value="WD_REPEATS_REGION"/>
    <property type="match status" value="4"/>
</dbReference>
<feature type="repeat" description="WD" evidence="3">
    <location>
        <begin position="1107"/>
        <end position="1148"/>
    </location>
</feature>
<reference evidence="6" key="1">
    <citation type="journal article" date="2020" name="mSystems">
        <title>Genome- and Community-Level Interaction Insights into Carbon Utilization and Element Cycling Functions of Hydrothermarchaeota in Hydrothermal Sediment.</title>
        <authorList>
            <person name="Zhou Z."/>
            <person name="Liu Y."/>
            <person name="Xu W."/>
            <person name="Pan J."/>
            <person name="Luo Z.H."/>
            <person name="Li M."/>
        </authorList>
    </citation>
    <scope>NUCLEOTIDE SEQUENCE [LARGE SCALE GENOMIC DNA]</scope>
    <source>
        <strain evidence="6">SpSt-418</strain>
    </source>
</reference>
<feature type="repeat" description="WD" evidence="3">
    <location>
        <begin position="906"/>
        <end position="937"/>
    </location>
</feature>
<dbReference type="SUPFAM" id="SSF52540">
    <property type="entry name" value="P-loop containing nucleoside triphosphate hydrolases"/>
    <property type="match status" value="1"/>
</dbReference>
<dbReference type="PRINTS" id="PR00320">
    <property type="entry name" value="GPROTEINBRPT"/>
</dbReference>
<organism evidence="6">
    <name type="scientific">Oscillatoriales cyanobacterium SpSt-418</name>
    <dbReference type="NCBI Taxonomy" id="2282169"/>
    <lineage>
        <taxon>Bacteria</taxon>
        <taxon>Bacillati</taxon>
        <taxon>Cyanobacteriota</taxon>
        <taxon>Cyanophyceae</taxon>
        <taxon>Oscillatoriophycideae</taxon>
        <taxon>Oscillatoriales</taxon>
    </lineage>
</organism>
<feature type="repeat" description="WD" evidence="3">
    <location>
        <begin position="1025"/>
        <end position="1066"/>
    </location>
</feature>
<dbReference type="InterPro" id="IPR027417">
    <property type="entry name" value="P-loop_NTPase"/>
</dbReference>
<name>A0A7C3PIU3_9CYAN</name>
<feature type="transmembrane region" description="Helical" evidence="4">
    <location>
        <begin position="490"/>
        <end position="513"/>
    </location>
</feature>
<dbReference type="PROSITE" id="PS50082">
    <property type="entry name" value="WD_REPEATS_2"/>
    <property type="match status" value="6"/>
</dbReference>
<dbReference type="Gene3D" id="3.40.50.300">
    <property type="entry name" value="P-loop containing nucleotide triphosphate hydrolases"/>
    <property type="match status" value="1"/>
</dbReference>
<keyword evidence="1 3" id="KW-0853">WD repeat</keyword>
<dbReference type="EMBL" id="DSRU01000353">
    <property type="protein sequence ID" value="HFN00956.1"/>
    <property type="molecule type" value="Genomic_DNA"/>
</dbReference>
<dbReference type="InterPro" id="IPR020472">
    <property type="entry name" value="WD40_PAC1"/>
</dbReference>
<dbReference type="PROSITE" id="PS00678">
    <property type="entry name" value="WD_REPEATS_1"/>
    <property type="match status" value="4"/>
</dbReference>
<evidence type="ECO:0000256" key="2">
    <source>
        <dbReference type="ARBA" id="ARBA00022737"/>
    </source>
</evidence>
<accession>A0A7C3PIU3</accession>
<dbReference type="InterPro" id="IPR011047">
    <property type="entry name" value="Quinoprotein_ADH-like_sf"/>
</dbReference>
<dbReference type="PANTHER" id="PTHR19846">
    <property type="entry name" value="WD40 REPEAT PROTEIN"/>
    <property type="match status" value="1"/>
</dbReference>
<keyword evidence="4" id="KW-0812">Transmembrane</keyword>
<evidence type="ECO:0000313" key="6">
    <source>
        <dbReference type="EMBL" id="HFN00956.1"/>
    </source>
</evidence>
<dbReference type="CDD" id="cd00200">
    <property type="entry name" value="WD40"/>
    <property type="match status" value="2"/>
</dbReference>
<dbReference type="GO" id="GO:0017070">
    <property type="term" value="F:U6 snRNA binding"/>
    <property type="evidence" value="ECO:0007669"/>
    <property type="project" value="TreeGrafter"/>
</dbReference>
<dbReference type="GO" id="GO:0030621">
    <property type="term" value="F:U4 snRNA binding"/>
    <property type="evidence" value="ECO:0007669"/>
    <property type="project" value="TreeGrafter"/>
</dbReference>
<feature type="repeat" description="WD" evidence="3">
    <location>
        <begin position="1067"/>
        <end position="1101"/>
    </location>
</feature>
<evidence type="ECO:0000256" key="1">
    <source>
        <dbReference type="ARBA" id="ARBA00022574"/>
    </source>
</evidence>
<comment type="caution">
    <text evidence="6">The sequence shown here is derived from an EMBL/GenBank/DDBJ whole genome shotgun (WGS) entry which is preliminary data.</text>
</comment>